<evidence type="ECO:0000259" key="1">
    <source>
        <dbReference type="Pfam" id="PF12697"/>
    </source>
</evidence>
<reference evidence="2 3" key="1">
    <citation type="submission" date="2018-03" db="EMBL/GenBank/DDBJ databases">
        <title>Genomic Encyclopedia of Archaeal and Bacterial Type Strains, Phase II (KMG-II): from individual species to whole genera.</title>
        <authorList>
            <person name="Goeker M."/>
        </authorList>
    </citation>
    <scope>NUCLEOTIDE SEQUENCE [LARGE SCALE GENOMIC DNA]</scope>
    <source>
        <strain evidence="2 3">DSM 44720</strain>
    </source>
</reference>
<feature type="domain" description="AB hydrolase-1" evidence="1">
    <location>
        <begin position="4"/>
        <end position="223"/>
    </location>
</feature>
<dbReference type="SUPFAM" id="SSF53474">
    <property type="entry name" value="alpha/beta-Hydrolases"/>
    <property type="match status" value="1"/>
</dbReference>
<organism evidence="2 3">
    <name type="scientific">Umezawaea tangerina</name>
    <dbReference type="NCBI Taxonomy" id="84725"/>
    <lineage>
        <taxon>Bacteria</taxon>
        <taxon>Bacillati</taxon>
        <taxon>Actinomycetota</taxon>
        <taxon>Actinomycetes</taxon>
        <taxon>Pseudonocardiales</taxon>
        <taxon>Pseudonocardiaceae</taxon>
        <taxon>Umezawaea</taxon>
    </lineage>
</organism>
<dbReference type="InterPro" id="IPR000073">
    <property type="entry name" value="AB_hydrolase_1"/>
</dbReference>
<dbReference type="PANTHER" id="PTHR43194:SF2">
    <property type="entry name" value="PEROXISOMAL MEMBRANE PROTEIN LPX1"/>
    <property type="match status" value="1"/>
</dbReference>
<protein>
    <submittedName>
        <fullName evidence="2">Pimeloyl-ACP methyl ester carboxylesterase</fullName>
    </submittedName>
</protein>
<dbReference type="Pfam" id="PF12697">
    <property type="entry name" value="Abhydrolase_6"/>
    <property type="match status" value="1"/>
</dbReference>
<dbReference type="GO" id="GO:0003824">
    <property type="term" value="F:catalytic activity"/>
    <property type="evidence" value="ECO:0007669"/>
    <property type="project" value="UniProtKB-ARBA"/>
</dbReference>
<dbReference type="RefSeq" id="WP_106191065.1">
    <property type="nucleotide sequence ID" value="NZ_PVTF01000009.1"/>
</dbReference>
<accession>A0A2T0SXI4</accession>
<dbReference type="PANTHER" id="PTHR43194">
    <property type="entry name" value="HYDROLASE ALPHA/BETA FOLD FAMILY"/>
    <property type="match status" value="1"/>
</dbReference>
<name>A0A2T0SXI4_9PSEU</name>
<dbReference type="Gene3D" id="3.40.50.1820">
    <property type="entry name" value="alpha/beta hydrolase"/>
    <property type="match status" value="1"/>
</dbReference>
<proteinExistence type="predicted"/>
<dbReference type="InterPro" id="IPR050228">
    <property type="entry name" value="Carboxylesterase_BioH"/>
</dbReference>
<dbReference type="EMBL" id="PVTF01000009">
    <property type="protein sequence ID" value="PRY38063.1"/>
    <property type="molecule type" value="Genomic_DNA"/>
</dbReference>
<dbReference type="OrthoDB" id="4027744at2"/>
<evidence type="ECO:0000313" key="2">
    <source>
        <dbReference type="EMBL" id="PRY38063.1"/>
    </source>
</evidence>
<sequence>MVQVLLLHGLAGKPAVWDPMIAALPDGVEVTNVEQPWHGMSDGTWAHHPDPVRLVVDAVRPEHDVVVAHSFGATLLAEAYADGRVPARPSVLLCPFHRSSSAEFDWSTISYYLNDFHRTFEEAMRVGETARFPERRRAWLARALRDQVGPYGWMRWFETYLRSPFLDFSGVGAPQLVLSGVDDIAARPEDGRALAKSLPHGRFELLDGCGHFPMLEQPDRVAALIRDFLDDAWS</sequence>
<keyword evidence="3" id="KW-1185">Reference proteome</keyword>
<gene>
    <name evidence="2" type="ORF">CLV43_109283</name>
</gene>
<dbReference type="Proteomes" id="UP000239494">
    <property type="component" value="Unassembled WGS sequence"/>
</dbReference>
<comment type="caution">
    <text evidence="2">The sequence shown here is derived from an EMBL/GenBank/DDBJ whole genome shotgun (WGS) entry which is preliminary data.</text>
</comment>
<dbReference type="AlphaFoldDB" id="A0A2T0SXI4"/>
<dbReference type="InterPro" id="IPR029058">
    <property type="entry name" value="AB_hydrolase_fold"/>
</dbReference>
<evidence type="ECO:0000313" key="3">
    <source>
        <dbReference type="Proteomes" id="UP000239494"/>
    </source>
</evidence>